<dbReference type="EMBL" id="JACRIW010000062">
    <property type="protein sequence ID" value="MBI5169682.1"/>
    <property type="molecule type" value="Genomic_DNA"/>
</dbReference>
<dbReference type="AlphaFoldDB" id="A0A933SBX1"/>
<dbReference type="PANTHER" id="PTHR33371:SF4">
    <property type="entry name" value="INTERMEMBRANE PHOSPHOLIPID TRANSPORT SYSTEM BINDING PROTEIN MLAD"/>
    <property type="match status" value="1"/>
</dbReference>
<protein>
    <submittedName>
        <fullName evidence="3">MCE family protein</fullName>
    </submittedName>
</protein>
<evidence type="ECO:0000313" key="4">
    <source>
        <dbReference type="Proteomes" id="UP000696931"/>
    </source>
</evidence>
<organism evidence="3 4">
    <name type="scientific">Eiseniibacteriota bacterium</name>
    <dbReference type="NCBI Taxonomy" id="2212470"/>
    <lineage>
        <taxon>Bacteria</taxon>
        <taxon>Candidatus Eiseniibacteriota</taxon>
    </lineage>
</organism>
<dbReference type="InterPro" id="IPR038319">
    <property type="entry name" value="Serine_rich_sf"/>
</dbReference>
<name>A0A933SBX1_UNCEI</name>
<dbReference type="Gene3D" id="1.20.120.830">
    <property type="entry name" value="Serine-rich domain"/>
    <property type="match status" value="1"/>
</dbReference>
<sequence>MSRRTEVQVGITVLVALVTLLWGVTYLKDLTLQRKVTVWKVKFPQTGGLGQSDEVQVNGIRKGLVSKIELAGDGVYVDLGLDSDVKLTSDSKVSIRNVGLMGEKVIFVELHTTGRAYTARDTIPGIFELGMGEVMGQMGGTTESLDRVTRQLARIAARLEESGDVEATVANFRATSEELRAAVEENRKLVHEIVANANSVSATARDLTTERKAQLERTLDSAERSAQNLERLSARLDSLRGDVQVVVAKVDHGDGTLAQLINDRQLYDDVRASVGSLNALIEDIKKNPRKYINLSIF</sequence>
<feature type="domain" description="Mce/MlaD" evidence="2">
    <location>
        <begin position="40"/>
        <end position="107"/>
    </location>
</feature>
<dbReference type="PANTHER" id="PTHR33371">
    <property type="entry name" value="INTERMEMBRANE PHOSPHOLIPID TRANSPORT SYSTEM BINDING PROTEIN MLAD-RELATED"/>
    <property type="match status" value="1"/>
</dbReference>
<dbReference type="InterPro" id="IPR052336">
    <property type="entry name" value="MlaD_Phospholipid_Transporter"/>
</dbReference>
<dbReference type="Pfam" id="PF02470">
    <property type="entry name" value="MlaD"/>
    <property type="match status" value="1"/>
</dbReference>
<evidence type="ECO:0000313" key="3">
    <source>
        <dbReference type="EMBL" id="MBI5169682.1"/>
    </source>
</evidence>
<dbReference type="Proteomes" id="UP000696931">
    <property type="component" value="Unassembled WGS sequence"/>
</dbReference>
<comment type="caution">
    <text evidence="3">The sequence shown here is derived from an EMBL/GenBank/DDBJ whole genome shotgun (WGS) entry which is preliminary data.</text>
</comment>
<evidence type="ECO:0000259" key="2">
    <source>
        <dbReference type="Pfam" id="PF02470"/>
    </source>
</evidence>
<proteinExistence type="predicted"/>
<reference evidence="3" key="1">
    <citation type="submission" date="2020-07" db="EMBL/GenBank/DDBJ databases">
        <title>Huge and variable diversity of episymbiotic CPR bacteria and DPANN archaea in groundwater ecosystems.</title>
        <authorList>
            <person name="He C.Y."/>
            <person name="Keren R."/>
            <person name="Whittaker M."/>
            <person name="Farag I.F."/>
            <person name="Doudna J."/>
            <person name="Cate J.H.D."/>
            <person name="Banfield J.F."/>
        </authorList>
    </citation>
    <scope>NUCLEOTIDE SEQUENCE</scope>
    <source>
        <strain evidence="3">NC_groundwater_1813_Pr3_B-0.1um_71_17</strain>
    </source>
</reference>
<keyword evidence="1" id="KW-0175">Coiled coil</keyword>
<evidence type="ECO:0000256" key="1">
    <source>
        <dbReference type="SAM" id="Coils"/>
    </source>
</evidence>
<dbReference type="InterPro" id="IPR003399">
    <property type="entry name" value="Mce/MlaD"/>
</dbReference>
<accession>A0A933SBX1</accession>
<gene>
    <name evidence="3" type="ORF">HZA61_09355</name>
</gene>
<feature type="coiled-coil region" evidence="1">
    <location>
        <begin position="205"/>
        <end position="242"/>
    </location>
</feature>